<keyword evidence="9 11" id="KW-0520">NAD</keyword>
<dbReference type="EMBL" id="DRNF01000124">
    <property type="protein sequence ID" value="HHJ80383.1"/>
    <property type="molecule type" value="Genomic_DNA"/>
</dbReference>
<keyword evidence="7 11" id="KW-0547">Nucleotide-binding</keyword>
<dbReference type="PANTHER" id="PTHR39321">
    <property type="entry name" value="NICOTINATE-NUCLEOTIDE ADENYLYLTRANSFERASE-RELATED"/>
    <property type="match status" value="1"/>
</dbReference>
<dbReference type="Proteomes" id="UP000885832">
    <property type="component" value="Unassembled WGS sequence"/>
</dbReference>
<dbReference type="AlphaFoldDB" id="A0A832J4D6"/>
<evidence type="ECO:0000256" key="3">
    <source>
        <dbReference type="ARBA" id="ARBA00009014"/>
    </source>
</evidence>
<evidence type="ECO:0000256" key="5">
    <source>
        <dbReference type="ARBA" id="ARBA00022679"/>
    </source>
</evidence>
<evidence type="ECO:0000256" key="10">
    <source>
        <dbReference type="ARBA" id="ARBA00048721"/>
    </source>
</evidence>
<evidence type="ECO:0000256" key="9">
    <source>
        <dbReference type="ARBA" id="ARBA00023027"/>
    </source>
</evidence>
<reference evidence="13" key="1">
    <citation type="journal article" date="2020" name="mSystems">
        <title>Genome- and Community-Level Interaction Insights into Carbon Utilization and Element Cycling Functions of Hydrothermarchaeota in Hydrothermal Sediment.</title>
        <authorList>
            <person name="Zhou Z."/>
            <person name="Liu Y."/>
            <person name="Xu W."/>
            <person name="Pan J."/>
            <person name="Luo Z.H."/>
            <person name="Li M."/>
        </authorList>
    </citation>
    <scope>NUCLEOTIDE SEQUENCE [LARGE SCALE GENOMIC DNA]</scope>
    <source>
        <strain evidence="13">HyVt-505</strain>
    </source>
</reference>
<dbReference type="InterPro" id="IPR005248">
    <property type="entry name" value="NadD/NMNAT"/>
</dbReference>
<keyword evidence="4 11" id="KW-0662">Pyridine nucleotide biosynthesis</keyword>
<evidence type="ECO:0000256" key="4">
    <source>
        <dbReference type="ARBA" id="ARBA00022642"/>
    </source>
</evidence>
<evidence type="ECO:0000256" key="7">
    <source>
        <dbReference type="ARBA" id="ARBA00022741"/>
    </source>
</evidence>
<evidence type="ECO:0000256" key="1">
    <source>
        <dbReference type="ARBA" id="ARBA00002324"/>
    </source>
</evidence>
<comment type="caution">
    <text evidence="13">The sequence shown here is derived from an EMBL/GenBank/DDBJ whole genome shotgun (WGS) entry which is preliminary data.</text>
</comment>
<comment type="pathway">
    <text evidence="2 11">Cofactor biosynthesis; NAD(+) biosynthesis; deamido-NAD(+) from nicotinate D-ribonucleotide: step 1/1.</text>
</comment>
<evidence type="ECO:0000259" key="12">
    <source>
        <dbReference type="Pfam" id="PF01467"/>
    </source>
</evidence>
<dbReference type="GO" id="GO:0009435">
    <property type="term" value="P:NAD+ biosynthetic process"/>
    <property type="evidence" value="ECO:0007669"/>
    <property type="project" value="UniProtKB-UniRule"/>
</dbReference>
<gene>
    <name evidence="11 13" type="primary">nadD</name>
    <name evidence="13" type="ORF">ENJ65_01985</name>
</gene>
<protein>
    <recommendedName>
        <fullName evidence="11">Probable nicotinate-nucleotide adenylyltransferase</fullName>
        <ecNumber evidence="11">2.7.7.18</ecNumber>
    </recommendedName>
    <alternativeName>
        <fullName evidence="11">Deamido-NAD(+) diphosphorylase</fullName>
    </alternativeName>
    <alternativeName>
        <fullName evidence="11">Deamido-NAD(+) pyrophosphorylase</fullName>
    </alternativeName>
    <alternativeName>
        <fullName evidence="11">Nicotinate mononucleotide adenylyltransferase</fullName>
        <shortName evidence="11">NaMN adenylyltransferase</shortName>
    </alternativeName>
</protein>
<keyword evidence="8 11" id="KW-0067">ATP-binding</keyword>
<dbReference type="Pfam" id="PF01467">
    <property type="entry name" value="CTP_transf_like"/>
    <property type="match status" value="1"/>
</dbReference>
<feature type="domain" description="Cytidyltransferase-like" evidence="12">
    <location>
        <begin position="4"/>
        <end position="182"/>
    </location>
</feature>
<dbReference type="NCBIfam" id="TIGR00125">
    <property type="entry name" value="cyt_tran_rel"/>
    <property type="match status" value="1"/>
</dbReference>
<evidence type="ECO:0000256" key="8">
    <source>
        <dbReference type="ARBA" id="ARBA00022840"/>
    </source>
</evidence>
<evidence type="ECO:0000256" key="2">
    <source>
        <dbReference type="ARBA" id="ARBA00005019"/>
    </source>
</evidence>
<dbReference type="GO" id="GO:0005524">
    <property type="term" value="F:ATP binding"/>
    <property type="evidence" value="ECO:0007669"/>
    <property type="project" value="UniProtKB-KW"/>
</dbReference>
<comment type="similarity">
    <text evidence="3 11">Belongs to the NadD family.</text>
</comment>
<dbReference type="NCBIfam" id="NF000839">
    <property type="entry name" value="PRK00071.1-1"/>
    <property type="match status" value="1"/>
</dbReference>
<keyword evidence="5 11" id="KW-0808">Transferase</keyword>
<dbReference type="NCBIfam" id="TIGR00482">
    <property type="entry name" value="nicotinate (nicotinamide) nucleotide adenylyltransferase"/>
    <property type="match status" value="1"/>
</dbReference>
<organism evidence="13">
    <name type="scientific">Candidatus Tenderia electrophaga</name>
    <dbReference type="NCBI Taxonomy" id="1748243"/>
    <lineage>
        <taxon>Bacteria</taxon>
        <taxon>Pseudomonadati</taxon>
        <taxon>Pseudomonadota</taxon>
        <taxon>Gammaproteobacteria</taxon>
        <taxon>Candidatus Tenderiales</taxon>
        <taxon>Candidatus Tenderiaceae</taxon>
        <taxon>Candidatus Tenderia</taxon>
    </lineage>
</organism>
<dbReference type="SUPFAM" id="SSF52374">
    <property type="entry name" value="Nucleotidylyl transferase"/>
    <property type="match status" value="1"/>
</dbReference>
<keyword evidence="6 11" id="KW-0548">Nucleotidyltransferase</keyword>
<dbReference type="PANTHER" id="PTHR39321:SF3">
    <property type="entry name" value="PHOSPHOPANTETHEINE ADENYLYLTRANSFERASE"/>
    <property type="match status" value="1"/>
</dbReference>
<dbReference type="EC" id="2.7.7.18" evidence="11"/>
<dbReference type="NCBIfam" id="NF000840">
    <property type="entry name" value="PRK00071.1-3"/>
    <property type="match status" value="1"/>
</dbReference>
<comment type="function">
    <text evidence="1 11">Catalyzes the reversible adenylation of nicotinate mononucleotide (NaMN) to nicotinic acid adenine dinucleotide (NaAD).</text>
</comment>
<dbReference type="UniPathway" id="UPA00253">
    <property type="reaction ID" value="UER00332"/>
</dbReference>
<evidence type="ECO:0000256" key="6">
    <source>
        <dbReference type="ARBA" id="ARBA00022695"/>
    </source>
</evidence>
<dbReference type="InterPro" id="IPR014729">
    <property type="entry name" value="Rossmann-like_a/b/a_fold"/>
</dbReference>
<name>A0A832J4D6_9GAMM</name>
<proteinExistence type="inferred from homology"/>
<dbReference type="HAMAP" id="MF_00244">
    <property type="entry name" value="NaMN_adenylyltr"/>
    <property type="match status" value="1"/>
</dbReference>
<dbReference type="Gene3D" id="3.40.50.620">
    <property type="entry name" value="HUPs"/>
    <property type="match status" value="1"/>
</dbReference>
<accession>A0A832J4D6</accession>
<evidence type="ECO:0000313" key="13">
    <source>
        <dbReference type="EMBL" id="HHJ80383.1"/>
    </source>
</evidence>
<dbReference type="GO" id="GO:0004515">
    <property type="term" value="F:nicotinate-nucleotide adenylyltransferase activity"/>
    <property type="evidence" value="ECO:0007669"/>
    <property type="project" value="UniProtKB-UniRule"/>
</dbReference>
<dbReference type="CDD" id="cd02165">
    <property type="entry name" value="NMNAT"/>
    <property type="match status" value="1"/>
</dbReference>
<evidence type="ECO:0000256" key="11">
    <source>
        <dbReference type="HAMAP-Rule" id="MF_00244"/>
    </source>
</evidence>
<sequence>MIGVFGGTFDPVHFGHLRPLLEVQQALGLAEVRLIPCYIPPHRGVPGASAEQRLAMLQLAAADTPGFVVDQRELQRGGPSYMIDTLQSLRDELGAEQALCLILGLDAFVALDGWHQWSRLIELAHIVVMQRPGGVLPNTGAVAELVDQTLALDVAELQQQPAGRVYFQSVTQLDISATAIREQLSHDQDIRFLMPDSVRHYIETHGLYKY</sequence>
<comment type="catalytic activity">
    <reaction evidence="10 11">
        <text>nicotinate beta-D-ribonucleotide + ATP + H(+) = deamido-NAD(+) + diphosphate</text>
        <dbReference type="Rhea" id="RHEA:22860"/>
        <dbReference type="ChEBI" id="CHEBI:15378"/>
        <dbReference type="ChEBI" id="CHEBI:30616"/>
        <dbReference type="ChEBI" id="CHEBI:33019"/>
        <dbReference type="ChEBI" id="CHEBI:57502"/>
        <dbReference type="ChEBI" id="CHEBI:58437"/>
        <dbReference type="EC" id="2.7.7.18"/>
    </reaction>
</comment>
<dbReference type="InterPro" id="IPR004821">
    <property type="entry name" value="Cyt_trans-like"/>
</dbReference>